<feature type="region of interest" description="Disordered" evidence="1">
    <location>
        <begin position="41"/>
        <end position="72"/>
    </location>
</feature>
<protein>
    <submittedName>
        <fullName evidence="2">Uncharacterized protein</fullName>
    </submittedName>
</protein>
<proteinExistence type="predicted"/>
<sequence>MGFVGTPDLRLVARSPATCDQLGRWGSWRRCLWLKHGAEQETIPRSSQGSRGIKKSHLPMMVSPPDDDVTLQ</sequence>
<comment type="caution">
    <text evidence="2">The sequence shown here is derived from an EMBL/GenBank/DDBJ whole genome shotgun (WGS) entry which is preliminary data.</text>
</comment>
<evidence type="ECO:0000256" key="1">
    <source>
        <dbReference type="SAM" id="MobiDB-lite"/>
    </source>
</evidence>
<name>A0A151P4X8_ALLMI</name>
<accession>A0A151P4X8</accession>
<evidence type="ECO:0000313" key="2">
    <source>
        <dbReference type="EMBL" id="KYO44121.1"/>
    </source>
</evidence>
<dbReference type="EMBL" id="AKHW03000895">
    <property type="protein sequence ID" value="KYO44121.1"/>
    <property type="molecule type" value="Genomic_DNA"/>
</dbReference>
<keyword evidence="3" id="KW-1185">Reference proteome</keyword>
<dbReference type="AlphaFoldDB" id="A0A151P4X8"/>
<gene>
    <name evidence="2" type="ORF">Y1Q_0009042</name>
</gene>
<dbReference type="Proteomes" id="UP000050525">
    <property type="component" value="Unassembled WGS sequence"/>
</dbReference>
<evidence type="ECO:0000313" key="3">
    <source>
        <dbReference type="Proteomes" id="UP000050525"/>
    </source>
</evidence>
<reference evidence="2 3" key="1">
    <citation type="journal article" date="2012" name="Genome Biol.">
        <title>Sequencing three crocodilian genomes to illuminate the evolution of archosaurs and amniotes.</title>
        <authorList>
            <person name="St John J.A."/>
            <person name="Braun E.L."/>
            <person name="Isberg S.R."/>
            <person name="Miles L.G."/>
            <person name="Chong A.Y."/>
            <person name="Gongora J."/>
            <person name="Dalzell P."/>
            <person name="Moran C."/>
            <person name="Bed'hom B."/>
            <person name="Abzhanov A."/>
            <person name="Burgess S.C."/>
            <person name="Cooksey A.M."/>
            <person name="Castoe T.A."/>
            <person name="Crawford N.G."/>
            <person name="Densmore L.D."/>
            <person name="Drew J.C."/>
            <person name="Edwards S.V."/>
            <person name="Faircloth B.C."/>
            <person name="Fujita M.K."/>
            <person name="Greenwold M.J."/>
            <person name="Hoffmann F.G."/>
            <person name="Howard J.M."/>
            <person name="Iguchi T."/>
            <person name="Janes D.E."/>
            <person name="Khan S.Y."/>
            <person name="Kohno S."/>
            <person name="de Koning A.J."/>
            <person name="Lance S.L."/>
            <person name="McCarthy F.M."/>
            <person name="McCormack J.E."/>
            <person name="Merchant M.E."/>
            <person name="Peterson D.G."/>
            <person name="Pollock D.D."/>
            <person name="Pourmand N."/>
            <person name="Raney B.J."/>
            <person name="Roessler K.A."/>
            <person name="Sanford J.R."/>
            <person name="Sawyer R.H."/>
            <person name="Schmidt C.J."/>
            <person name="Triplett E.W."/>
            <person name="Tuberville T.D."/>
            <person name="Venegas-Anaya M."/>
            <person name="Howard J.T."/>
            <person name="Jarvis E.D."/>
            <person name="Guillette L.J.Jr."/>
            <person name="Glenn T.C."/>
            <person name="Green R.E."/>
            <person name="Ray D.A."/>
        </authorList>
    </citation>
    <scope>NUCLEOTIDE SEQUENCE [LARGE SCALE GENOMIC DNA]</scope>
    <source>
        <strain evidence="2">KSC_2009_1</strain>
    </source>
</reference>
<organism evidence="2 3">
    <name type="scientific">Alligator mississippiensis</name>
    <name type="common">American alligator</name>
    <dbReference type="NCBI Taxonomy" id="8496"/>
    <lineage>
        <taxon>Eukaryota</taxon>
        <taxon>Metazoa</taxon>
        <taxon>Chordata</taxon>
        <taxon>Craniata</taxon>
        <taxon>Vertebrata</taxon>
        <taxon>Euteleostomi</taxon>
        <taxon>Archelosauria</taxon>
        <taxon>Archosauria</taxon>
        <taxon>Crocodylia</taxon>
        <taxon>Alligatoridae</taxon>
        <taxon>Alligatorinae</taxon>
        <taxon>Alligator</taxon>
    </lineage>
</organism>